<keyword evidence="2" id="KW-1185">Reference proteome</keyword>
<sequence>MQTWNNRSRCGFYTVVALHIRHSRFRGLFGAIAFKEGSNLYLTAITGDNSPGNFS</sequence>
<dbReference type="Proteomes" id="UP000281028">
    <property type="component" value="Unassembled WGS sequence"/>
</dbReference>
<dbReference type="AlphaFoldDB" id="A0A9Q5GRB3"/>
<evidence type="ECO:0000313" key="2">
    <source>
        <dbReference type="Proteomes" id="UP000281028"/>
    </source>
</evidence>
<comment type="caution">
    <text evidence="1">The sequence shown here is derived from an EMBL/GenBank/DDBJ whole genome shotgun (WGS) entry which is preliminary data.</text>
</comment>
<proteinExistence type="predicted"/>
<dbReference type="EMBL" id="RIAR02000001">
    <property type="protein sequence ID" value="NSL88102.1"/>
    <property type="molecule type" value="Genomic_DNA"/>
</dbReference>
<gene>
    <name evidence="1" type="ORF">ECE50_014740</name>
</gene>
<evidence type="ECO:0000313" key="1">
    <source>
        <dbReference type="EMBL" id="NSL88102.1"/>
    </source>
</evidence>
<protein>
    <submittedName>
        <fullName evidence="1">Uncharacterized protein</fullName>
    </submittedName>
</protein>
<reference evidence="1" key="1">
    <citation type="submission" date="2020-05" db="EMBL/GenBank/DDBJ databases">
        <title>Chitinophaga laudate sp. nov., isolated from a tropical peat swamp.</title>
        <authorList>
            <person name="Goh C.B.S."/>
            <person name="Lee M.S."/>
            <person name="Parimannan S."/>
            <person name="Pasbakhsh P."/>
            <person name="Yule C.M."/>
            <person name="Rajandas H."/>
            <person name="Loke S."/>
            <person name="Croft L."/>
            <person name="Tan J.B.L."/>
        </authorList>
    </citation>
    <scope>NUCLEOTIDE SEQUENCE</scope>
    <source>
        <strain evidence="1">Mgbs1</strain>
    </source>
</reference>
<organism evidence="1 2">
    <name type="scientific">Chitinophaga solisilvae</name>
    <dbReference type="NCBI Taxonomy" id="1233460"/>
    <lineage>
        <taxon>Bacteria</taxon>
        <taxon>Pseudomonadati</taxon>
        <taxon>Bacteroidota</taxon>
        <taxon>Chitinophagia</taxon>
        <taxon>Chitinophagales</taxon>
        <taxon>Chitinophagaceae</taxon>
        <taxon>Chitinophaga</taxon>
    </lineage>
</organism>
<accession>A0A9Q5GRB3</accession>
<name>A0A9Q5GRB3_9BACT</name>